<dbReference type="AlphaFoldDB" id="A0A0N7M506"/>
<evidence type="ECO:0000313" key="2">
    <source>
        <dbReference type="EMBL" id="CUI01098.1"/>
    </source>
</evidence>
<name>A0A0N7M506_9RHOB</name>
<sequence>MGLLNCSYVALFFTLAGAAAAAGSSFRCNLEPISGDAWVPSKIAIYFSDNFKTAQITDAAFGVSVPAKVVKRSGSSYALSWSLPGLAVLMESGGAEPRFRAVLNMSNLKMSIQSIRPEEGTMLPRGSGSCERLDSLSLLAQFQVYLQ</sequence>
<evidence type="ECO:0000256" key="1">
    <source>
        <dbReference type="SAM" id="SignalP"/>
    </source>
</evidence>
<gene>
    <name evidence="2" type="ORF">PHA8399_03239</name>
</gene>
<dbReference type="EMBL" id="CYSR01000030">
    <property type="protein sequence ID" value="CUI01098.1"/>
    <property type="molecule type" value="Genomic_DNA"/>
</dbReference>
<feature type="chain" id="PRO_5006015885" evidence="1">
    <location>
        <begin position="22"/>
        <end position="147"/>
    </location>
</feature>
<organism evidence="2 3">
    <name type="scientific">Leisingera aquaemixtae</name>
    <dbReference type="NCBI Taxonomy" id="1396826"/>
    <lineage>
        <taxon>Bacteria</taxon>
        <taxon>Pseudomonadati</taxon>
        <taxon>Pseudomonadota</taxon>
        <taxon>Alphaproteobacteria</taxon>
        <taxon>Rhodobacterales</taxon>
        <taxon>Roseobacteraceae</taxon>
        <taxon>Leisingera</taxon>
    </lineage>
</organism>
<dbReference type="Proteomes" id="UP000051326">
    <property type="component" value="Unassembled WGS sequence"/>
</dbReference>
<evidence type="ECO:0000313" key="3">
    <source>
        <dbReference type="Proteomes" id="UP000051326"/>
    </source>
</evidence>
<feature type="signal peptide" evidence="1">
    <location>
        <begin position="1"/>
        <end position="21"/>
    </location>
</feature>
<accession>A0A0N7M506</accession>
<proteinExistence type="predicted"/>
<reference evidence="2 3" key="1">
    <citation type="submission" date="2015-09" db="EMBL/GenBank/DDBJ databases">
        <authorList>
            <consortium name="Swine Surveillance"/>
        </authorList>
    </citation>
    <scope>NUCLEOTIDE SEQUENCE [LARGE SCALE GENOMIC DNA]</scope>
    <source>
        <strain evidence="2 3">CECT 8399</strain>
    </source>
</reference>
<dbReference type="STRING" id="1396826.PHA8399_03239"/>
<protein>
    <submittedName>
        <fullName evidence="2">Uncharacterized protein</fullName>
    </submittedName>
</protein>
<keyword evidence="1" id="KW-0732">Signal</keyword>